<dbReference type="RefSeq" id="XP_012214348.1">
    <property type="nucleotide sequence ID" value="XM_012358925.1"/>
</dbReference>
<sequence>MEHGVGKLLGSYWGNLELALERRKRSPEQGTVAAEYRWWMIAWVDKLAPDSGLANIPSFIGDVRRGGSKIRRRMRAASQ</sequence>
<reference evidence="2" key="2">
    <citation type="journal article" date="2010" name="Genome Res.">
        <title>Population genomic sequencing of Coccidioides fungi reveals recent hybridization and transposon control.</title>
        <authorList>
            <person name="Neafsey D.E."/>
            <person name="Barker B.M."/>
            <person name="Sharpton T.J."/>
            <person name="Stajich J.E."/>
            <person name="Park D.J."/>
            <person name="Whiston E."/>
            <person name="Hung C.-Y."/>
            <person name="McMahan C."/>
            <person name="White J."/>
            <person name="Sykes S."/>
            <person name="Heiman D."/>
            <person name="Young S."/>
            <person name="Zeng Q."/>
            <person name="Abouelleil A."/>
            <person name="Aftuck L."/>
            <person name="Bessette D."/>
            <person name="Brown A."/>
            <person name="FitzGerald M."/>
            <person name="Lui A."/>
            <person name="Macdonald J.P."/>
            <person name="Priest M."/>
            <person name="Orbach M.J."/>
            <person name="Galgiani J.N."/>
            <person name="Kirkland T.N."/>
            <person name="Cole G.T."/>
            <person name="Birren B.W."/>
            <person name="Henn M.R."/>
            <person name="Taylor J.W."/>
            <person name="Rounsley S.D."/>
        </authorList>
    </citation>
    <scope>GENOME REANNOTATION</scope>
    <source>
        <strain evidence="2">RS</strain>
    </source>
</reference>
<evidence type="ECO:0000313" key="1">
    <source>
        <dbReference type="EMBL" id="KJF60076.1"/>
    </source>
</evidence>
<evidence type="ECO:0000313" key="2">
    <source>
        <dbReference type="Proteomes" id="UP000001261"/>
    </source>
</evidence>
<dbReference type="GeneID" id="24163461"/>
<dbReference type="KEGG" id="cim:CIMG_10861"/>
<protein>
    <submittedName>
        <fullName evidence="1">Uncharacterized protein</fullName>
    </submittedName>
</protein>
<name>A0A0D8JSX1_COCIM</name>
<dbReference type="VEuPathDB" id="FungiDB:CIMG_10861"/>
<proteinExistence type="predicted"/>
<organism evidence="1 2">
    <name type="scientific">Coccidioides immitis (strain RS)</name>
    <name type="common">Valley fever fungus</name>
    <dbReference type="NCBI Taxonomy" id="246410"/>
    <lineage>
        <taxon>Eukaryota</taxon>
        <taxon>Fungi</taxon>
        <taxon>Dikarya</taxon>
        <taxon>Ascomycota</taxon>
        <taxon>Pezizomycotina</taxon>
        <taxon>Eurotiomycetes</taxon>
        <taxon>Eurotiomycetidae</taxon>
        <taxon>Onygenales</taxon>
        <taxon>Onygenaceae</taxon>
        <taxon>Coccidioides</taxon>
    </lineage>
</organism>
<dbReference type="Proteomes" id="UP000001261">
    <property type="component" value="Unassembled WGS sequence"/>
</dbReference>
<dbReference type="InParanoid" id="A0A0D8JSX1"/>
<gene>
    <name evidence="1" type="ORF">CIMG_10861</name>
</gene>
<keyword evidence="2" id="KW-1185">Reference proteome</keyword>
<reference evidence="2" key="1">
    <citation type="journal article" date="2009" name="Genome Res.">
        <title>Comparative genomic analyses of the human fungal pathogens Coccidioides and their relatives.</title>
        <authorList>
            <person name="Sharpton T.J."/>
            <person name="Stajich J.E."/>
            <person name="Rounsley S.D."/>
            <person name="Gardner M.J."/>
            <person name="Wortman J.R."/>
            <person name="Jordar V.S."/>
            <person name="Maiti R."/>
            <person name="Kodira C.D."/>
            <person name="Neafsey D.E."/>
            <person name="Zeng Q."/>
            <person name="Hung C.-Y."/>
            <person name="McMahan C."/>
            <person name="Muszewska A."/>
            <person name="Grynberg M."/>
            <person name="Mandel M.A."/>
            <person name="Kellner E.M."/>
            <person name="Barker B.M."/>
            <person name="Galgiani J.N."/>
            <person name="Orbach M.J."/>
            <person name="Kirkland T.N."/>
            <person name="Cole G.T."/>
            <person name="Henn M.R."/>
            <person name="Birren B.W."/>
            <person name="Taylor J.W."/>
        </authorList>
    </citation>
    <scope>NUCLEOTIDE SEQUENCE [LARGE SCALE GENOMIC DNA]</scope>
    <source>
        <strain evidence="2">RS</strain>
    </source>
</reference>
<dbReference type="AlphaFoldDB" id="A0A0D8JSX1"/>
<dbReference type="EMBL" id="GG704911">
    <property type="protein sequence ID" value="KJF60076.1"/>
    <property type="molecule type" value="Genomic_DNA"/>
</dbReference>
<accession>A0A0D8JSX1</accession>